<dbReference type="InterPro" id="IPR018490">
    <property type="entry name" value="cNMP-bd_dom_sf"/>
</dbReference>
<dbReference type="RefSeq" id="WP_243377420.1">
    <property type="nucleotide sequence ID" value="NZ_JAKZJU020000001.1"/>
</dbReference>
<protein>
    <submittedName>
        <fullName evidence="1">Crp/Fnr family transcriptional regulator</fullName>
    </submittedName>
</protein>
<dbReference type="SUPFAM" id="SSF51206">
    <property type="entry name" value="cAMP-binding domain-like"/>
    <property type="match status" value="1"/>
</dbReference>
<proteinExistence type="predicted"/>
<organism evidence="1 2">
    <name type="scientific">Mesosutterella faecium</name>
    <dbReference type="NCBI Taxonomy" id="2925194"/>
    <lineage>
        <taxon>Bacteria</taxon>
        <taxon>Pseudomonadati</taxon>
        <taxon>Pseudomonadota</taxon>
        <taxon>Betaproteobacteria</taxon>
        <taxon>Burkholderiales</taxon>
        <taxon>Sutterellaceae</taxon>
        <taxon>Mesosutterella</taxon>
    </lineage>
</organism>
<gene>
    <name evidence="1" type="ORF">MUN46_010270</name>
</gene>
<name>A0ABT7IPM3_9BURK</name>
<sequence length="289" mass="32449">MSNRTLGWYAAIERPFDQPWDLEHPVPDPIVPWITHSLHPKLYSLIEKIGTPRALKAEEPLIQPGEPVNQVIVVAKGVTGREVGQISGAIAISPPRHIACGNLNFLTSLPCIGRYFALVDSTVIQVPQKLLRGILQNDRETAWLFSVQAELCTLSDRMGFAIYTIPVEDRLKAFFIAWARNYGRFAQDASGAGWCVMPSTVQRKYIASVANTSRVSLDKTMRAWRESGAYVSQGSSICMKTSLLEPVYRWMSDMEDNAEIRRPPTFLEFIRDIEARRQAAGFKPVSLGW</sequence>
<dbReference type="Proteomes" id="UP001165481">
    <property type="component" value="Unassembled WGS sequence"/>
</dbReference>
<reference evidence="1" key="1">
    <citation type="submission" date="2023-03" db="EMBL/GenBank/DDBJ databases">
        <title>Mesosutterella sp. nov. isolated from porcine feces.</title>
        <authorList>
            <person name="Yu S."/>
        </authorList>
    </citation>
    <scope>NUCLEOTIDE SEQUENCE</scope>
    <source>
        <strain evidence="1">AGMB02718</strain>
    </source>
</reference>
<evidence type="ECO:0000313" key="2">
    <source>
        <dbReference type="Proteomes" id="UP001165481"/>
    </source>
</evidence>
<evidence type="ECO:0000313" key="1">
    <source>
        <dbReference type="EMBL" id="MDL2060319.1"/>
    </source>
</evidence>
<accession>A0ABT7IPM3</accession>
<keyword evidence="2" id="KW-1185">Reference proteome</keyword>
<dbReference type="EMBL" id="JAKZJU020000001">
    <property type="protein sequence ID" value="MDL2060319.1"/>
    <property type="molecule type" value="Genomic_DNA"/>
</dbReference>
<comment type="caution">
    <text evidence="1">The sequence shown here is derived from an EMBL/GenBank/DDBJ whole genome shotgun (WGS) entry which is preliminary data.</text>
</comment>
<dbReference type="InterPro" id="IPR014710">
    <property type="entry name" value="RmlC-like_jellyroll"/>
</dbReference>
<dbReference type="Gene3D" id="2.60.120.10">
    <property type="entry name" value="Jelly Rolls"/>
    <property type="match status" value="1"/>
</dbReference>